<organism evidence="3 4">
    <name type="scientific">Tetraparma gracilis</name>
    <dbReference type="NCBI Taxonomy" id="2962635"/>
    <lineage>
        <taxon>Eukaryota</taxon>
        <taxon>Sar</taxon>
        <taxon>Stramenopiles</taxon>
        <taxon>Ochrophyta</taxon>
        <taxon>Bolidophyceae</taxon>
        <taxon>Parmales</taxon>
        <taxon>Triparmaceae</taxon>
        <taxon>Tetraparma</taxon>
    </lineage>
</organism>
<sequence>MKVALALLAVGVVVAVFFRAAILTPVAFRPVDLSGKTIVMAGGTSGIGLEAARRFASWNATVVIGSRSRAKGERVSADLLSTLPPESTGSVNMLDLDLASFASVKEFATTVRAAYKNIDVLALNAGMHGKEHVVLTRDGNEETYQTNFLSHYLLTSLLLPVLRSTPGARIVHTSSAMHYLGSLDHSVHDAHTRNADSATARCGIKSYCDTKLMNVVYSNWLDRTEPDVSSVATHPGLVSTDLDRNQPALVAAAMRAIRRATSRPASDGAVTLVTAATLEDPAWARGSRNGRGVYLEDQCIMNECVERCSLCYHVEADPGGGMRPHAISDDVEEQEWLVQQAKEIVAEFL</sequence>
<comment type="caution">
    <text evidence="3">The sequence shown here is derived from an EMBL/GenBank/DDBJ whole genome shotgun (WGS) entry which is preliminary data.</text>
</comment>
<dbReference type="SUPFAM" id="SSF51735">
    <property type="entry name" value="NAD(P)-binding Rossmann-fold domains"/>
    <property type="match status" value="1"/>
</dbReference>
<evidence type="ECO:0000256" key="1">
    <source>
        <dbReference type="ARBA" id="ARBA00006484"/>
    </source>
</evidence>
<accession>A0ABQ6MYE1</accession>
<dbReference type="EMBL" id="BRYB01003416">
    <property type="protein sequence ID" value="GMI36252.1"/>
    <property type="molecule type" value="Genomic_DNA"/>
</dbReference>
<gene>
    <name evidence="3" type="ORF">TeGR_g6412</name>
</gene>
<dbReference type="InterPro" id="IPR036291">
    <property type="entry name" value="NAD(P)-bd_dom_sf"/>
</dbReference>
<proteinExistence type="inferred from homology"/>
<evidence type="ECO:0000256" key="2">
    <source>
        <dbReference type="ARBA" id="ARBA00023002"/>
    </source>
</evidence>
<evidence type="ECO:0000313" key="4">
    <source>
        <dbReference type="Proteomes" id="UP001165060"/>
    </source>
</evidence>
<comment type="similarity">
    <text evidence="1">Belongs to the short-chain dehydrogenases/reductases (SDR) family.</text>
</comment>
<dbReference type="InterPro" id="IPR002347">
    <property type="entry name" value="SDR_fam"/>
</dbReference>
<protein>
    <submittedName>
        <fullName evidence="3">Uncharacterized protein</fullName>
    </submittedName>
</protein>
<dbReference type="Gene3D" id="3.40.50.720">
    <property type="entry name" value="NAD(P)-binding Rossmann-like Domain"/>
    <property type="match status" value="1"/>
</dbReference>
<dbReference type="Pfam" id="PF00106">
    <property type="entry name" value="adh_short"/>
    <property type="match status" value="1"/>
</dbReference>
<dbReference type="PANTHER" id="PTHR24320">
    <property type="entry name" value="RETINOL DEHYDROGENASE"/>
    <property type="match status" value="1"/>
</dbReference>
<dbReference type="PRINTS" id="PR00081">
    <property type="entry name" value="GDHRDH"/>
</dbReference>
<name>A0ABQ6MYE1_9STRA</name>
<dbReference type="Proteomes" id="UP001165060">
    <property type="component" value="Unassembled WGS sequence"/>
</dbReference>
<reference evidence="3 4" key="1">
    <citation type="journal article" date="2023" name="Commun. Biol.">
        <title>Genome analysis of Parmales, the sister group of diatoms, reveals the evolutionary specialization of diatoms from phago-mixotrophs to photoautotrophs.</title>
        <authorList>
            <person name="Ban H."/>
            <person name="Sato S."/>
            <person name="Yoshikawa S."/>
            <person name="Yamada K."/>
            <person name="Nakamura Y."/>
            <person name="Ichinomiya M."/>
            <person name="Sato N."/>
            <person name="Blanc-Mathieu R."/>
            <person name="Endo H."/>
            <person name="Kuwata A."/>
            <person name="Ogata H."/>
        </authorList>
    </citation>
    <scope>NUCLEOTIDE SEQUENCE [LARGE SCALE GENOMIC DNA]</scope>
</reference>
<keyword evidence="2" id="KW-0560">Oxidoreductase</keyword>
<dbReference type="PANTHER" id="PTHR24320:SF152">
    <property type="entry name" value="SHORT-CHAIN DEHYDROGENASE_REDUCTASE FAMILY PROTEIN"/>
    <property type="match status" value="1"/>
</dbReference>
<evidence type="ECO:0000313" key="3">
    <source>
        <dbReference type="EMBL" id="GMI36252.1"/>
    </source>
</evidence>
<keyword evidence="4" id="KW-1185">Reference proteome</keyword>